<keyword evidence="2" id="KW-1185">Reference proteome</keyword>
<name>A0A1E1M0W6_RHYSE</name>
<dbReference type="Proteomes" id="UP000177625">
    <property type="component" value="Unassembled WGS sequence"/>
</dbReference>
<protein>
    <submittedName>
        <fullName evidence="1">Uncharacterized protein</fullName>
    </submittedName>
</protein>
<dbReference type="EMBL" id="FJVC01000102">
    <property type="protein sequence ID" value="CZT42752.1"/>
    <property type="molecule type" value="Genomic_DNA"/>
</dbReference>
<sequence length="111" mass="12517">MLIVTALKAKIRGQNRYTGITAYKSFEFWAHRRIFNIRAILRRVIALLSDAYTMQDGSSFASLSYSAAATAAQDIDLCVPPTFEICRNIMDVTPRWSNIAMQTTTKHTLPT</sequence>
<dbReference type="AlphaFoldDB" id="A0A1E1M0W6"/>
<evidence type="ECO:0000313" key="2">
    <source>
        <dbReference type="Proteomes" id="UP000177625"/>
    </source>
</evidence>
<evidence type="ECO:0000313" key="1">
    <source>
        <dbReference type="EMBL" id="CZT42752.1"/>
    </source>
</evidence>
<organism evidence="1 2">
    <name type="scientific">Rhynchosporium secalis</name>
    <name type="common">Barley scald fungus</name>
    <dbReference type="NCBI Taxonomy" id="38038"/>
    <lineage>
        <taxon>Eukaryota</taxon>
        <taxon>Fungi</taxon>
        <taxon>Dikarya</taxon>
        <taxon>Ascomycota</taxon>
        <taxon>Pezizomycotina</taxon>
        <taxon>Leotiomycetes</taxon>
        <taxon>Helotiales</taxon>
        <taxon>Ploettnerulaceae</taxon>
        <taxon>Rhynchosporium</taxon>
    </lineage>
</organism>
<accession>A0A1E1M0W6</accession>
<proteinExistence type="predicted"/>
<gene>
    <name evidence="1" type="ORF">RSE6_02700</name>
</gene>
<reference evidence="2" key="1">
    <citation type="submission" date="2016-03" db="EMBL/GenBank/DDBJ databases">
        <authorList>
            <person name="Guldener U."/>
        </authorList>
    </citation>
    <scope>NUCLEOTIDE SEQUENCE [LARGE SCALE GENOMIC DNA]</scope>
</reference>